<reference evidence="3" key="2">
    <citation type="submission" date="2021-04" db="EMBL/GenBank/DDBJ databases">
        <authorList>
            <person name="Zhang T."/>
            <person name="Zhang Y."/>
            <person name="Lu D."/>
            <person name="Zuo D."/>
            <person name="Du Z."/>
        </authorList>
    </citation>
    <scope>NUCLEOTIDE SEQUENCE</scope>
    <source>
        <strain evidence="3">JR1</strain>
    </source>
</reference>
<comment type="caution">
    <text evidence="3">The sequence shown here is derived from an EMBL/GenBank/DDBJ whole genome shotgun (WGS) entry which is preliminary data.</text>
</comment>
<dbReference type="EMBL" id="JAGTAR010000016">
    <property type="protein sequence ID" value="MBR8536172.1"/>
    <property type="molecule type" value="Genomic_DNA"/>
</dbReference>
<proteinExistence type="predicted"/>
<name>A0A941IYV3_9BACT</name>
<dbReference type="PANTHER" id="PTHR43576">
    <property type="entry name" value="ALPHA-L-ARABINOFURANOSIDASE C-RELATED"/>
    <property type="match status" value="1"/>
</dbReference>
<dbReference type="Gene3D" id="3.20.20.80">
    <property type="entry name" value="Glycosidases"/>
    <property type="match status" value="1"/>
</dbReference>
<organism evidence="3 4">
    <name type="scientific">Carboxylicivirga sediminis</name>
    <dbReference type="NCBI Taxonomy" id="2006564"/>
    <lineage>
        <taxon>Bacteria</taxon>
        <taxon>Pseudomonadati</taxon>
        <taxon>Bacteroidota</taxon>
        <taxon>Bacteroidia</taxon>
        <taxon>Marinilabiliales</taxon>
        <taxon>Marinilabiliaceae</taxon>
        <taxon>Carboxylicivirga</taxon>
    </lineage>
</organism>
<protein>
    <recommendedName>
        <fullName evidence="2">Alpha-L-arabinofuranosidase 1 catalytic domain-containing protein</fullName>
    </recommendedName>
</protein>
<dbReference type="InterPro" id="IPR055235">
    <property type="entry name" value="ASD1_cat"/>
</dbReference>
<keyword evidence="1" id="KW-0472">Membrane</keyword>
<keyword evidence="1" id="KW-1133">Transmembrane helix</keyword>
<evidence type="ECO:0000313" key="3">
    <source>
        <dbReference type="EMBL" id="MBR8536172.1"/>
    </source>
</evidence>
<dbReference type="GO" id="GO:0000272">
    <property type="term" value="P:polysaccharide catabolic process"/>
    <property type="evidence" value="ECO:0007669"/>
    <property type="project" value="TreeGrafter"/>
</dbReference>
<sequence length="497" mass="56564">MNDNKIYSFTYISVILILILAIVACREGNNNVSLTPDTTETIYDILVDANLPKGRVSPLLMGFGTIYSFEKDEMWQNGQGMMPSMLKRFNTGILRYPGGALVNRYHWNNLNGEGWKDNWNPNYDTANDKDPREYMDVDEYMMNVQAIDAEPMLGINMGSGLKYDRVQDGIDEAVALVKYCEEHGYAVRYWYLDNEPYHDGANYKMTAAEYAEQINLYVPAMKAINPDIEIIVNWKHNITSENNSLITLIEAAGKHIDIVEVHWYWQWGESSFNLWKDNSPMSTKNKWYNGGSYADEIMAFKPLMNSLGYPHIKLASNEWNIGPSASEASHPSKFESALMQSEMFSQYIDAGMHMACFWGAYWPLAEQGTNTVNRYLLDPTDDYSQNPSVTMFELFADAMGREQVECRSMISDVYDIAIRDDVNDQLIIYVLNKKDSGESLSTGIKIKGYEIGAVNAISFVDKMMSESHLAGTDVKVEDDRLILHLPKNSLTKIVVKR</sequence>
<dbReference type="Pfam" id="PF22848">
    <property type="entry name" value="ASD1_dom"/>
    <property type="match status" value="1"/>
</dbReference>
<dbReference type="Proteomes" id="UP000679220">
    <property type="component" value="Unassembled WGS sequence"/>
</dbReference>
<keyword evidence="4" id="KW-1185">Reference proteome</keyword>
<accession>A0A941IYV3</accession>
<reference evidence="3" key="1">
    <citation type="journal article" date="2018" name="Int. J. Syst. Evol. Microbiol.">
        <title>Carboxylicivirga sediminis sp. nov., isolated from coastal sediment.</title>
        <authorList>
            <person name="Wang F.Q."/>
            <person name="Ren L.H."/>
            <person name="Zou R.J."/>
            <person name="Sun Y.Z."/>
            <person name="Liu X.J."/>
            <person name="Jiang F."/>
            <person name="Liu L.J."/>
        </authorList>
    </citation>
    <scope>NUCLEOTIDE SEQUENCE</scope>
    <source>
        <strain evidence="3">JR1</strain>
    </source>
</reference>
<feature type="domain" description="Alpha-L-arabinofuranosidase 1 catalytic" evidence="2">
    <location>
        <begin position="86"/>
        <end position="264"/>
    </location>
</feature>
<dbReference type="SUPFAM" id="SSF51445">
    <property type="entry name" value="(Trans)glycosidases"/>
    <property type="match status" value="1"/>
</dbReference>
<keyword evidence="1" id="KW-0812">Transmembrane</keyword>
<feature type="transmembrane region" description="Helical" evidence="1">
    <location>
        <begin position="6"/>
        <end position="25"/>
    </location>
</feature>
<dbReference type="InterPro" id="IPR017853">
    <property type="entry name" value="GH"/>
</dbReference>
<dbReference type="RefSeq" id="WP_212190980.1">
    <property type="nucleotide sequence ID" value="NZ_JAGTAR010000016.1"/>
</dbReference>
<gene>
    <name evidence="3" type="ORF">KDU71_11435</name>
</gene>
<evidence type="ECO:0000313" key="4">
    <source>
        <dbReference type="Proteomes" id="UP000679220"/>
    </source>
</evidence>
<dbReference type="PROSITE" id="PS51257">
    <property type="entry name" value="PROKAR_LIPOPROTEIN"/>
    <property type="match status" value="1"/>
</dbReference>
<evidence type="ECO:0000259" key="2">
    <source>
        <dbReference type="Pfam" id="PF22848"/>
    </source>
</evidence>
<evidence type="ECO:0000256" key="1">
    <source>
        <dbReference type="SAM" id="Phobius"/>
    </source>
</evidence>
<dbReference type="AlphaFoldDB" id="A0A941IYV3"/>